<feature type="transmembrane region" description="Helical" evidence="6">
    <location>
        <begin position="409"/>
        <end position="433"/>
    </location>
</feature>
<evidence type="ECO:0000256" key="5">
    <source>
        <dbReference type="ARBA" id="ARBA00023136"/>
    </source>
</evidence>
<dbReference type="Proteomes" id="UP000294498">
    <property type="component" value="Unassembled WGS sequence"/>
</dbReference>
<evidence type="ECO:0000313" key="10">
    <source>
        <dbReference type="Proteomes" id="UP000294498"/>
    </source>
</evidence>
<keyword evidence="2" id="KW-1003">Cell membrane</keyword>
<dbReference type="AlphaFoldDB" id="A0A4R8DSW8"/>
<evidence type="ECO:0000259" key="7">
    <source>
        <dbReference type="Pfam" id="PF02687"/>
    </source>
</evidence>
<dbReference type="InterPro" id="IPR003838">
    <property type="entry name" value="ABC3_permease_C"/>
</dbReference>
<feature type="transmembrane region" description="Helical" evidence="6">
    <location>
        <begin position="362"/>
        <end position="388"/>
    </location>
</feature>
<proteinExistence type="predicted"/>
<keyword evidence="10" id="KW-1185">Reference proteome</keyword>
<dbReference type="PANTHER" id="PTHR30572">
    <property type="entry name" value="MEMBRANE COMPONENT OF TRANSPORTER-RELATED"/>
    <property type="match status" value="1"/>
</dbReference>
<keyword evidence="4 6" id="KW-1133">Transmembrane helix</keyword>
<evidence type="ECO:0000259" key="8">
    <source>
        <dbReference type="Pfam" id="PF12704"/>
    </source>
</evidence>
<evidence type="ECO:0000256" key="1">
    <source>
        <dbReference type="ARBA" id="ARBA00004651"/>
    </source>
</evidence>
<dbReference type="GO" id="GO:0005886">
    <property type="term" value="C:plasma membrane"/>
    <property type="evidence" value="ECO:0007669"/>
    <property type="project" value="UniProtKB-SubCell"/>
</dbReference>
<sequence>MSVVRVLNKRLSLVKLLGLTSGFVIFLCILLYVNYEFSFDTWSPKLRDVYRVSLITKDGQPSITTQQPLSQFILEHNPDAISATRVLLAARGELDPLLSAGETQIYRNDILRVDSNFLTVFPYQVENGDPKTVLSAPNSIVITRDLKMALFGDKNPIGKTIQLNKQDLFTVTGVINMDSYRSHLSFGALIPLRSKARNQLDWNIARYGTYVALKQGYASKNHHETAAFNAALDGIPALTGQGLALGYTPVRDIHLHYAQKEGSRSSYDLVLICLLLAVLILVITVVNYINLTIATSINRYKEIYVRRVIGADTGMIFWGILSESLIHVVAAVLLAFLLIMPLAQGLGRLLDMDLLHWSSYSYIRFLGEIAFLILITVCLAGGYPAFVFSRYSAARLSKFGSTPQSERSWLRKFLLALQFTVSIFFVCVSLVIFTQVRYLLHMDYGFVPDQVFKYQASYGVYAHYNAFKHDLLDNPSVKSVSRCSNYPGDGLAFTQLPFTYKGESHNLDLVSVDYDYFSTLGVKFISGRDFNPAYPTDSSKGMIINEACARELAFDPVRSSFLVSPCGQDSSQRAKSILGVVGNYNSEGFQASVRPTVYVINSGCTNSMTSVLVKVSPGNLVGTTHYIEKTWNNYNNVLPIRPKTVQDEFLKYLITYQRMEKIFFISTMGLILISLLGIFSLASFELDQRWRELSIRKVLGATMYDLFRVLNMPLIYILLVANLVAVPLAWYFSKIWLNNFTYRVQMPVLVFSLTTAFSVLVSLVVANTRMSKLISLNPSQKLREN</sequence>
<keyword evidence="3 6" id="KW-0812">Transmembrane</keyword>
<feature type="transmembrane region" description="Helical" evidence="6">
    <location>
        <begin position="662"/>
        <end position="686"/>
    </location>
</feature>
<reference evidence="9 10" key="1">
    <citation type="submission" date="2019-03" db="EMBL/GenBank/DDBJ databases">
        <title>Genomic Encyclopedia of Type Strains, Phase IV (KMG-IV): sequencing the most valuable type-strain genomes for metagenomic binning, comparative biology and taxonomic classification.</title>
        <authorList>
            <person name="Goeker M."/>
        </authorList>
    </citation>
    <scope>NUCLEOTIDE SEQUENCE [LARGE SCALE GENOMIC DNA]</scope>
    <source>
        <strain evidence="9 10">DSM 100059</strain>
    </source>
</reference>
<comment type="caution">
    <text evidence="9">The sequence shown here is derived from an EMBL/GenBank/DDBJ whole genome shotgun (WGS) entry which is preliminary data.</text>
</comment>
<dbReference type="GO" id="GO:0022857">
    <property type="term" value="F:transmembrane transporter activity"/>
    <property type="evidence" value="ECO:0007669"/>
    <property type="project" value="TreeGrafter"/>
</dbReference>
<feature type="domain" description="MacB-like periplasmic core" evidence="8">
    <location>
        <begin position="16"/>
        <end position="216"/>
    </location>
</feature>
<dbReference type="OrthoDB" id="5933722at2"/>
<dbReference type="RefSeq" id="WP_133992217.1">
    <property type="nucleotide sequence ID" value="NZ_SODV01000001.1"/>
</dbReference>
<feature type="transmembrane region" description="Helical" evidence="6">
    <location>
        <begin position="12"/>
        <end position="35"/>
    </location>
</feature>
<feature type="transmembrane region" description="Helical" evidence="6">
    <location>
        <begin position="315"/>
        <end position="342"/>
    </location>
</feature>
<evidence type="ECO:0000256" key="2">
    <source>
        <dbReference type="ARBA" id="ARBA00022475"/>
    </source>
</evidence>
<evidence type="ECO:0000256" key="6">
    <source>
        <dbReference type="SAM" id="Phobius"/>
    </source>
</evidence>
<dbReference type="InterPro" id="IPR050250">
    <property type="entry name" value="Macrolide_Exporter_MacB"/>
</dbReference>
<organism evidence="9 10">
    <name type="scientific">Dinghuibacter silviterrae</name>
    <dbReference type="NCBI Taxonomy" id="1539049"/>
    <lineage>
        <taxon>Bacteria</taxon>
        <taxon>Pseudomonadati</taxon>
        <taxon>Bacteroidota</taxon>
        <taxon>Chitinophagia</taxon>
        <taxon>Chitinophagales</taxon>
        <taxon>Chitinophagaceae</taxon>
        <taxon>Dinghuibacter</taxon>
    </lineage>
</organism>
<dbReference type="InterPro" id="IPR025857">
    <property type="entry name" value="MacB_PCD"/>
</dbReference>
<accession>A0A4R8DSW8</accession>
<feature type="transmembrane region" description="Helical" evidence="6">
    <location>
        <begin position="706"/>
        <end position="732"/>
    </location>
</feature>
<name>A0A4R8DSW8_9BACT</name>
<comment type="subcellular location">
    <subcellularLocation>
        <location evidence="1">Cell membrane</location>
        <topology evidence="1">Multi-pass membrane protein</topology>
    </subcellularLocation>
</comment>
<dbReference type="Pfam" id="PF02687">
    <property type="entry name" value="FtsX"/>
    <property type="match status" value="2"/>
</dbReference>
<feature type="domain" description="ABC3 transporter permease C-terminal" evidence="7">
    <location>
        <begin position="669"/>
        <end position="766"/>
    </location>
</feature>
<evidence type="ECO:0000256" key="4">
    <source>
        <dbReference type="ARBA" id="ARBA00022989"/>
    </source>
</evidence>
<dbReference type="Pfam" id="PF12704">
    <property type="entry name" value="MacB_PCD"/>
    <property type="match status" value="1"/>
</dbReference>
<evidence type="ECO:0000256" key="3">
    <source>
        <dbReference type="ARBA" id="ARBA00022692"/>
    </source>
</evidence>
<gene>
    <name evidence="9" type="ORF">EDB95_1522</name>
</gene>
<feature type="domain" description="ABC3 transporter permease C-terminal" evidence="7">
    <location>
        <begin position="275"/>
        <end position="388"/>
    </location>
</feature>
<feature type="transmembrane region" description="Helical" evidence="6">
    <location>
        <begin position="269"/>
        <end position="294"/>
    </location>
</feature>
<evidence type="ECO:0000313" key="9">
    <source>
        <dbReference type="EMBL" id="TDX00497.1"/>
    </source>
</evidence>
<protein>
    <submittedName>
        <fullName evidence="9">ABC-type antimicrobial peptide transport system permease subunit</fullName>
    </submittedName>
</protein>
<dbReference type="PANTHER" id="PTHR30572:SF18">
    <property type="entry name" value="ABC-TYPE MACROLIDE FAMILY EXPORT SYSTEM PERMEASE COMPONENT 2"/>
    <property type="match status" value="1"/>
</dbReference>
<feature type="transmembrane region" description="Helical" evidence="6">
    <location>
        <begin position="744"/>
        <end position="766"/>
    </location>
</feature>
<keyword evidence="5 6" id="KW-0472">Membrane</keyword>
<dbReference type="EMBL" id="SODV01000001">
    <property type="protein sequence ID" value="TDX00497.1"/>
    <property type="molecule type" value="Genomic_DNA"/>
</dbReference>